<gene>
    <name evidence="5" type="ORF">B0I71DRAFT_130447</name>
    <name evidence="4" type="ORF">YALI1_D35126g</name>
</gene>
<dbReference type="AlphaFoldDB" id="A0A1D8NGE5"/>
<dbReference type="Gene3D" id="3.40.1350.10">
    <property type="match status" value="1"/>
</dbReference>
<organism evidence="4 6">
    <name type="scientific">Yarrowia lipolytica</name>
    <name type="common">Candida lipolytica</name>
    <dbReference type="NCBI Taxonomy" id="4952"/>
    <lineage>
        <taxon>Eukaryota</taxon>
        <taxon>Fungi</taxon>
        <taxon>Dikarya</taxon>
        <taxon>Ascomycota</taxon>
        <taxon>Saccharomycotina</taxon>
        <taxon>Dipodascomycetes</taxon>
        <taxon>Dipodascales</taxon>
        <taxon>Dipodascales incertae sedis</taxon>
        <taxon>Yarrowia</taxon>
    </lineage>
</organism>
<dbReference type="RefSeq" id="XP_503323.1">
    <property type="nucleotide sequence ID" value="XM_503323.1"/>
</dbReference>
<dbReference type="Proteomes" id="UP000182444">
    <property type="component" value="Chromosome 1D"/>
</dbReference>
<evidence type="ECO:0000313" key="6">
    <source>
        <dbReference type="Proteomes" id="UP000182444"/>
    </source>
</evidence>
<evidence type="ECO:0000313" key="5">
    <source>
        <dbReference type="EMBL" id="RDW26665.1"/>
    </source>
</evidence>
<dbReference type="VEuPathDB" id="FungiDB:YALI1_D35126g"/>
<dbReference type="PANTHER" id="PTHR28518">
    <property type="entry name" value="TRNA-SPLICING ENDONUCLEASE SUBUNIT SEN15"/>
    <property type="match status" value="1"/>
</dbReference>
<dbReference type="InterPro" id="IPR018593">
    <property type="entry name" value="tRNA-endonuc_su_Sen15"/>
</dbReference>
<dbReference type="OrthoDB" id="10002170at2759"/>
<keyword evidence="5" id="KW-0378">Hydrolase</keyword>
<dbReference type="PANTHER" id="PTHR28518:SF1">
    <property type="entry name" value="TRNA-SPLICING ENDONUCLEASE SUBUNIT SEN15"/>
    <property type="match status" value="1"/>
</dbReference>
<feature type="domain" description="tRNA-splicing endonuclease subunit Sen15" evidence="3">
    <location>
        <begin position="4"/>
        <end position="107"/>
    </location>
</feature>
<sequence length="107" mass="12472">MAEQIRTNLVHQHLWSDVVIHQTKLTDLVHGTPPRTLHPDDAEIRSEWLVPARSNDDWTIKQWDECFREAEGVAGKDVDRMLMAIVDNDSTIVYYFVYKGLVKPRKN</sequence>
<accession>A0A1D8NGE5</accession>
<keyword evidence="5" id="KW-0255">Endonuclease</keyword>
<keyword evidence="5" id="KW-0540">Nuclease</keyword>
<dbReference type="GO" id="GO:0000214">
    <property type="term" value="C:tRNA-intron endonuclease complex"/>
    <property type="evidence" value="ECO:0007669"/>
    <property type="project" value="EnsemblFungi"/>
</dbReference>
<dbReference type="GO" id="GO:0000213">
    <property type="term" value="F:tRNA-intron lyase activity"/>
    <property type="evidence" value="ECO:0007669"/>
    <property type="project" value="EnsemblFungi"/>
</dbReference>
<evidence type="ECO:0000256" key="2">
    <source>
        <dbReference type="ARBA" id="ARBA00022694"/>
    </source>
</evidence>
<dbReference type="InterPro" id="IPR036167">
    <property type="entry name" value="tRNA_intron_Endo_cat-like_sf"/>
</dbReference>
<dbReference type="eggNOG" id="ENOG502SC4F">
    <property type="taxonomic scope" value="Eukaryota"/>
</dbReference>
<dbReference type="KEGG" id="yli:2911087"/>
<dbReference type="EMBL" id="CP017556">
    <property type="protein sequence ID" value="AOW04690.1"/>
    <property type="molecule type" value="Genomic_DNA"/>
</dbReference>
<dbReference type="Proteomes" id="UP000256601">
    <property type="component" value="Unassembled WGS sequence"/>
</dbReference>
<dbReference type="GO" id="GO:0003676">
    <property type="term" value="F:nucleic acid binding"/>
    <property type="evidence" value="ECO:0007669"/>
    <property type="project" value="InterPro"/>
</dbReference>
<evidence type="ECO:0000313" key="4">
    <source>
        <dbReference type="EMBL" id="AOW04690.1"/>
    </source>
</evidence>
<dbReference type="InterPro" id="IPR011856">
    <property type="entry name" value="tRNA_endonuc-like_dom_sf"/>
</dbReference>
<protein>
    <submittedName>
        <fullName evidence="5">tRNA-splicing endonuclease subunit Sen15</fullName>
    </submittedName>
</protein>
<dbReference type="GO" id="GO:0000379">
    <property type="term" value="P:tRNA-type intron splice site recognition and cleavage"/>
    <property type="evidence" value="ECO:0007669"/>
    <property type="project" value="EnsemblFungi"/>
</dbReference>
<evidence type="ECO:0000313" key="7">
    <source>
        <dbReference type="Proteomes" id="UP000256601"/>
    </source>
</evidence>
<dbReference type="GeneID" id="2911087"/>
<reference evidence="5 7" key="2">
    <citation type="submission" date="2018-07" db="EMBL/GenBank/DDBJ databases">
        <title>Draft Genome Assemblies for Five Robust Yarrowia lipolytica Strains Exhibiting High Lipid Production and Pentose Sugar Utilization and Sugar Alcohol Secretion from Undetoxified Lignocellulosic Biomass Hydrolysates.</title>
        <authorList>
            <consortium name="DOE Joint Genome Institute"/>
            <person name="Walker C."/>
            <person name="Ryu S."/>
            <person name="Na H."/>
            <person name="Zane M."/>
            <person name="LaButti K."/>
            <person name="Lipzen A."/>
            <person name="Haridas S."/>
            <person name="Barry K."/>
            <person name="Grigoriev I.V."/>
            <person name="Quarterman J."/>
            <person name="Slininger P."/>
            <person name="Dien B."/>
            <person name="Trinh C.T."/>
        </authorList>
    </citation>
    <scope>NUCLEOTIDE SEQUENCE [LARGE SCALE GENOMIC DNA]</scope>
    <source>
        <strain evidence="5 7">YB392</strain>
    </source>
</reference>
<reference evidence="4 6" key="1">
    <citation type="journal article" date="2016" name="PLoS ONE">
        <title>Sequence Assembly of Yarrowia lipolytica Strain W29/CLIB89 Shows Transposable Element Diversity.</title>
        <authorList>
            <person name="Magnan C."/>
            <person name="Yu J."/>
            <person name="Chang I."/>
            <person name="Jahn E."/>
            <person name="Kanomata Y."/>
            <person name="Wu J."/>
            <person name="Zeller M."/>
            <person name="Oakes M."/>
            <person name="Baldi P."/>
            <person name="Sandmeyer S."/>
        </authorList>
    </citation>
    <scope>NUCLEOTIDE SEQUENCE [LARGE SCALE GENOMIC DNA]</scope>
    <source>
        <strain evidence="4">CLIB89</strain>
        <strain evidence="6">CLIB89(W29)</strain>
    </source>
</reference>
<evidence type="ECO:0000259" key="3">
    <source>
        <dbReference type="Pfam" id="PF09631"/>
    </source>
</evidence>
<dbReference type="InterPro" id="IPR042777">
    <property type="entry name" value="Sen15_fungi"/>
</dbReference>
<dbReference type="VEuPathDB" id="FungiDB:YALI0_D26576g"/>
<name>A0A1D8NGE5_YARLL</name>
<evidence type="ECO:0000256" key="1">
    <source>
        <dbReference type="ARBA" id="ARBA00006091"/>
    </source>
</evidence>
<dbReference type="Pfam" id="PF09631">
    <property type="entry name" value="Sen15"/>
    <property type="match status" value="1"/>
</dbReference>
<dbReference type="OMA" id="VYYFVYK"/>
<proteinExistence type="inferred from homology"/>
<comment type="similarity">
    <text evidence="1">Belongs to the SEN15 family.</text>
</comment>
<dbReference type="SUPFAM" id="SSF53032">
    <property type="entry name" value="tRNA-intron endonuclease catalytic domain-like"/>
    <property type="match status" value="1"/>
</dbReference>
<dbReference type="EMBL" id="KZ858975">
    <property type="protein sequence ID" value="RDW26665.1"/>
    <property type="molecule type" value="Genomic_DNA"/>
</dbReference>
<keyword evidence="2" id="KW-0819">tRNA processing</keyword>